<gene>
    <name evidence="3" type="ORF">SSS_4271</name>
</gene>
<dbReference type="GO" id="GO:0006897">
    <property type="term" value="P:endocytosis"/>
    <property type="evidence" value="ECO:0007669"/>
    <property type="project" value="TreeGrafter"/>
</dbReference>
<dbReference type="GO" id="GO:0016020">
    <property type="term" value="C:membrane"/>
    <property type="evidence" value="ECO:0007669"/>
    <property type="project" value="TreeGrafter"/>
</dbReference>
<feature type="region of interest" description="Disordered" evidence="2">
    <location>
        <begin position="403"/>
        <end position="425"/>
    </location>
</feature>
<reference evidence="3" key="2">
    <citation type="submission" date="2020-01" db="EMBL/GenBank/DDBJ databases">
        <authorList>
            <person name="Korhonen P.K.K."/>
            <person name="Guangxu M.G."/>
            <person name="Wang T.W."/>
            <person name="Stroehlein A.J.S."/>
            <person name="Young N.D."/>
            <person name="Ang C.-S.A."/>
            <person name="Fernando D.W.F."/>
            <person name="Lu H.L."/>
            <person name="Taylor S.T."/>
            <person name="Ehtesham M.E.M."/>
            <person name="Najaraj S.H.N."/>
            <person name="Harsha G.H.G."/>
            <person name="Madugundu A.M."/>
            <person name="Renuse S.R."/>
            <person name="Holt D.H."/>
            <person name="Pandey A.P."/>
            <person name="Papenfuss A.P."/>
            <person name="Gasser R.B.G."/>
            <person name="Fischer K.F."/>
        </authorList>
    </citation>
    <scope>NUCLEOTIDE SEQUENCE</scope>
    <source>
        <strain evidence="3">SSS_KF_BRIS2020</strain>
    </source>
</reference>
<dbReference type="Pfam" id="PF20210">
    <property type="entry name" value="Laa1_Sip1_HTR5"/>
    <property type="match status" value="1"/>
</dbReference>
<dbReference type="GO" id="GO:0042147">
    <property type="term" value="P:retrograde transport, endosome to Golgi"/>
    <property type="evidence" value="ECO:0007669"/>
    <property type="project" value="TreeGrafter"/>
</dbReference>
<evidence type="ECO:0000313" key="4">
    <source>
        <dbReference type="EnsemblMetazoa" id="KAF7488257.1"/>
    </source>
</evidence>
<dbReference type="GO" id="GO:0005829">
    <property type="term" value="C:cytosol"/>
    <property type="evidence" value="ECO:0007669"/>
    <property type="project" value="GOC"/>
</dbReference>
<evidence type="ECO:0000313" key="5">
    <source>
        <dbReference type="Proteomes" id="UP000070412"/>
    </source>
</evidence>
<dbReference type="SUPFAM" id="SSF48371">
    <property type="entry name" value="ARM repeat"/>
    <property type="match status" value="2"/>
</dbReference>
<dbReference type="Proteomes" id="UP000070412">
    <property type="component" value="Unassembled WGS sequence"/>
</dbReference>
<dbReference type="PANTHER" id="PTHR21663:SF0">
    <property type="entry name" value="HEAT REPEAT-CONTAINING PROTEIN 5B"/>
    <property type="match status" value="1"/>
</dbReference>
<keyword evidence="5" id="KW-1185">Reference proteome</keyword>
<comment type="similarity">
    <text evidence="1">Belongs to the HEATR5 family.</text>
</comment>
<dbReference type="InterPro" id="IPR046837">
    <property type="entry name" value="Laa1/Sip1/HEATR5-like_HEAT"/>
</dbReference>
<dbReference type="Pfam" id="PF25468">
    <property type="entry name" value="HEAT_HEATR5A"/>
    <property type="match status" value="2"/>
</dbReference>
<dbReference type="EMBL" id="WVUK01000066">
    <property type="protein sequence ID" value="KAF7488257.1"/>
    <property type="molecule type" value="Genomic_DNA"/>
</dbReference>
<evidence type="ECO:0000256" key="1">
    <source>
        <dbReference type="ARBA" id="ARBA00008304"/>
    </source>
</evidence>
<dbReference type="GO" id="GO:0008104">
    <property type="term" value="P:intracellular protein localization"/>
    <property type="evidence" value="ECO:0007669"/>
    <property type="project" value="TreeGrafter"/>
</dbReference>
<organism evidence="3">
    <name type="scientific">Sarcoptes scabiei</name>
    <name type="common">Itch mite</name>
    <name type="synonym">Acarus scabiei</name>
    <dbReference type="NCBI Taxonomy" id="52283"/>
    <lineage>
        <taxon>Eukaryota</taxon>
        <taxon>Metazoa</taxon>
        <taxon>Ecdysozoa</taxon>
        <taxon>Arthropoda</taxon>
        <taxon>Chelicerata</taxon>
        <taxon>Arachnida</taxon>
        <taxon>Acari</taxon>
        <taxon>Acariformes</taxon>
        <taxon>Sarcoptiformes</taxon>
        <taxon>Astigmata</taxon>
        <taxon>Psoroptidia</taxon>
        <taxon>Sarcoptoidea</taxon>
        <taxon>Sarcoptidae</taxon>
        <taxon>Sarcoptinae</taxon>
        <taxon>Sarcoptes</taxon>
    </lineage>
</organism>
<dbReference type="GO" id="GO:0030139">
    <property type="term" value="C:endocytic vesicle"/>
    <property type="evidence" value="ECO:0007669"/>
    <property type="project" value="TreeGrafter"/>
</dbReference>
<protein>
    <submittedName>
        <fullName evidence="3">HEAT repeat-containing protein 5B</fullName>
    </submittedName>
</protein>
<dbReference type="OrthoDB" id="192608at2759"/>
<dbReference type="InterPro" id="IPR011989">
    <property type="entry name" value="ARM-like"/>
</dbReference>
<sequence length="1915" mass="217149">MKSQSDYLLNEVALSKLDGDKKIIFIYDWLRNLSKLLNETEKDDIKDIQKTLVDQLMKQLNVANENPTRRLTSYCLAKIFTIGDTFLLFDTLNKCIENLKIKDDSATSISLRLASIVCIGVMYENLGRLVGRTYEETVQLLLKILKNANSQDRFEIYITLRKIICGLGSAGSSIHRDVYKCLRNGMLDRSMPVRTNAAKCLRKLIEYANFLHTTEIENVFSLCFRAFDGANYEVRNAIAKTIGRLASITQKPLIRNQIQNQNSNSNQTSNKIRLYSLDEILNILQSGYLRGSIGFLKAGEMIKGNSLANRETRIGIIHGYVYFAYEMGPEWIEKNNQTLLNHFFEILSNAKAISNNLDAIHSRRCIMFILKTIIGTFLTDQGKFLAIKELVKILAKYSQTNFSKNHSSTDIDSKNNNTISTKSSSNIDQQSAQHVLVVCLLELGALINQLGASCLSIVNDSLICLVENIYILVNHSAHIVRLSAAYSLRCICLACNNQLTPMIERSLERLETMRTSPESINGHSYALSAFIGIVRFTPLGIPHNRAKIIFNIAEDLLRTASQNSRLSMPRTQAGWQLMGALLTLGPGQIKNFTPRLLLLWKNSFPRNTKELDSEKARGDAFTWQITLENRAGALASMNSFLQFCSKLVTDDTRRRLMSPIESAITMLVTLNNHFKTLGPAIKGSYTMVRLRLYQVLLCLPPSLYDNCMANLLRLIVSDLMLTENVVNTSSSFICNLIQTNCDIILGTWIKETEHGFIEDQIQNHLLTGVGSIEYDPTILFKLSNDPSTAPSSLPLAVAVIDNAAMVFAYVFPYVAQKHRIQMLNHFQECLRQTKSSRQEAIQINILTALLGSLRTLAENKINLGIDEVRKLVLDQLFDVLNHPNILIRYSAAECLGRCDALTRTGYSLAIGCIHHYVVGMGSIPHLKNNISLLLALAEDHSSPSVQLWASHALTLIIESGGPMFRSYVEPTIAQCLKVLMTLSLHWLTIIKTSTYSINEIKNSILIICSILLGHENFLIRCETIGCLQQLQMFDRNCFELNELIPILCNGFISSRCLLRKASISCMQQIAQKDSKLLVQKSNEWIADNRNKKKLSWIMIIINQYTKFEKNPELSLSASDVCLNETIENEHECEDGDLEESGFKSQNDAVNNLKLSYRWQTKVFTMNMIGKIINICCQSSINSNVHLDLVLAREKQSIDRENDYLVLHLSDLVRMSFIGATSDCDQLRLEGLKTLELIIEKFSKVPEPEFENHVILEQYQAQVGAALRPAFIVDTPSHVTAMACQVCSAWIGSGVARDLNDLRRVHQLLVSSLEKLHKNSSSKIYNESSSTMEKLAILKAWSEVYIVAKNHDDKQPSKKSENEGTSENLLSLVQPQLVILVKYWILALKDYAFLTLPNEYGNQISPDQCTFFTIETIDIVRPMYRVSWPSIMKAAAIWLNSCNGFETLETDETLNLNRFEQFCLLFGICIESLSNPKCTEQISHVAIYLDALKELIVPNEITKSVLVKHQELSLELCQVLHRLLLTYEIHAQIDLNQHHNDSNLAKFRQSHDFDGLDSPQSLVHSILEICLAVLVHQFPQLCPNLTNMPEFSFIHVLKILCNLGRICSPEDSMIIMPTVLYLLIGVFQQLSQVCQTVYDEKIYEKEPVVTFLKCIENFAIARILDLSKTSDEDQKQDFISFLLTIGVFVSNAPIDVLQTSQLCYPIINQMTRALQSKNDLIELKCIETLIPIFEREESISNFYIINLAPEIVNVYYNLVDRYNSNHSLNNNQIHTIFKILSCFETLITRADQEKKIHMLYIYIPALIALLNIDSIIPNEIIQADNRLHSSLLSLKMLVHDHSLKKLTEIGPKYPDEFKQIMASNLNYSESLKKAIHHQNRRANMSENDSNSYILDNLKKMTHQKSTIMVWKIKQSN</sequence>
<feature type="compositionally biased region" description="Low complexity" evidence="2">
    <location>
        <begin position="414"/>
        <end position="425"/>
    </location>
</feature>
<evidence type="ECO:0000256" key="2">
    <source>
        <dbReference type="SAM" id="MobiDB-lite"/>
    </source>
</evidence>
<name>A0A834R2Y0_SARSC</name>
<reference evidence="5" key="1">
    <citation type="journal article" date="2020" name="PLoS Negl. Trop. Dis.">
        <title>High-quality nuclear genome for Sarcoptes scabiei-A critical resource for a neglected parasite.</title>
        <authorList>
            <person name="Korhonen P.K."/>
            <person name="Gasser R.B."/>
            <person name="Ma G."/>
            <person name="Wang T."/>
            <person name="Stroehlein A.J."/>
            <person name="Young N.D."/>
            <person name="Ang C.S."/>
            <person name="Fernando D.D."/>
            <person name="Lu H.C."/>
            <person name="Taylor S."/>
            <person name="Reynolds S.L."/>
            <person name="Mofiz E."/>
            <person name="Najaraj S.H."/>
            <person name="Gowda H."/>
            <person name="Madugundu A."/>
            <person name="Renuse S."/>
            <person name="Holt D."/>
            <person name="Pandey A."/>
            <person name="Papenfuss A.T."/>
            <person name="Fischer K."/>
        </authorList>
    </citation>
    <scope>NUCLEOTIDE SEQUENCE [LARGE SCALE GENOMIC DNA]</scope>
</reference>
<dbReference type="InterPro" id="IPR040108">
    <property type="entry name" value="Laa1/Sip1/HEATR5"/>
</dbReference>
<dbReference type="GO" id="GO:0005794">
    <property type="term" value="C:Golgi apparatus"/>
    <property type="evidence" value="ECO:0007669"/>
    <property type="project" value="TreeGrafter"/>
</dbReference>
<dbReference type="PANTHER" id="PTHR21663">
    <property type="entry name" value="HYPOTHETICAL HEAT DOMAIN-CONTAINING"/>
    <property type="match status" value="1"/>
</dbReference>
<dbReference type="InterPro" id="IPR016024">
    <property type="entry name" value="ARM-type_fold"/>
</dbReference>
<proteinExistence type="inferred from homology"/>
<evidence type="ECO:0000313" key="3">
    <source>
        <dbReference type="EMBL" id="KAF7488257.1"/>
    </source>
</evidence>
<reference evidence="4" key="3">
    <citation type="submission" date="2022-06" db="UniProtKB">
        <authorList>
            <consortium name="EnsemblMetazoa"/>
        </authorList>
    </citation>
    <scope>IDENTIFICATION</scope>
</reference>
<dbReference type="EnsemblMetazoa" id="SSS_4271s_mrna">
    <property type="protein sequence ID" value="KAF7488257.1"/>
    <property type="gene ID" value="SSS_4271"/>
</dbReference>
<accession>A0A834R2Y0</accession>
<dbReference type="Gene3D" id="1.25.10.10">
    <property type="entry name" value="Leucine-rich Repeat Variant"/>
    <property type="match status" value="2"/>
</dbReference>